<reference evidence="3" key="1">
    <citation type="submission" date="2019-07" db="EMBL/GenBank/DDBJ databases">
        <authorList>
            <person name="De-Chao Zhang Q."/>
        </authorList>
    </citation>
    <scope>NUCLEOTIDE SEQUENCE</scope>
    <source>
        <strain evidence="3">TP-CH-4</strain>
    </source>
</reference>
<gene>
    <name evidence="3" type="ORF">FK220_001710</name>
</gene>
<name>A0A967EC93_9FLAO</name>
<dbReference type="RefSeq" id="WP_152572550.1">
    <property type="nucleotide sequence ID" value="NZ_VIKU02000001.1"/>
</dbReference>
<evidence type="ECO:0000259" key="2">
    <source>
        <dbReference type="Pfam" id="PF18186"/>
    </source>
</evidence>
<dbReference type="Pfam" id="PF18186">
    <property type="entry name" value="SLATT_4"/>
    <property type="match status" value="1"/>
</dbReference>
<proteinExistence type="predicted"/>
<keyword evidence="1" id="KW-0812">Transmembrane</keyword>
<accession>A0A967EC93</accession>
<feature type="transmembrane region" description="Helical" evidence="1">
    <location>
        <begin position="45"/>
        <end position="65"/>
    </location>
</feature>
<sequence length="175" mass="19900">MKAKTSENSQKGNTSELLQKWQYAIRICHKAHIRSAAHMNRRHRVLGIVVVILSTIVGTSVFATLDSSPKTWVKILVGFLSVAAAVFAGLQTFLNYSEKEEMHRVASQKYGALRREIEEFLVLPKGMNDNPEDFLINIRSRWDAIDNDSPSLSQKLYDKIAKGIRTESLRREKNN</sequence>
<evidence type="ECO:0000313" key="4">
    <source>
        <dbReference type="Proteomes" id="UP000707206"/>
    </source>
</evidence>
<comment type="caution">
    <text evidence="3">The sequence shown here is derived from an EMBL/GenBank/DDBJ whole genome shotgun (WGS) entry which is preliminary data.</text>
</comment>
<keyword evidence="1" id="KW-1133">Transmembrane helix</keyword>
<dbReference type="AlphaFoldDB" id="A0A967EC93"/>
<keyword evidence="1" id="KW-0472">Membrane</keyword>
<keyword evidence="4" id="KW-1185">Reference proteome</keyword>
<organism evidence="3 4">
    <name type="scientific">Pelagihabitans pacificus</name>
    <dbReference type="NCBI Taxonomy" id="2696054"/>
    <lineage>
        <taxon>Bacteria</taxon>
        <taxon>Pseudomonadati</taxon>
        <taxon>Bacteroidota</taxon>
        <taxon>Flavobacteriia</taxon>
        <taxon>Flavobacteriales</taxon>
        <taxon>Flavobacteriaceae</taxon>
        <taxon>Pelagihabitans</taxon>
    </lineage>
</organism>
<dbReference type="NCBIfam" id="NF033632">
    <property type="entry name" value="SLATT_4"/>
    <property type="match status" value="1"/>
</dbReference>
<dbReference type="InterPro" id="IPR040811">
    <property type="entry name" value="SLATT_4"/>
</dbReference>
<dbReference type="EMBL" id="VIKU02000001">
    <property type="protein sequence ID" value="NHF58038.1"/>
    <property type="molecule type" value="Genomic_DNA"/>
</dbReference>
<evidence type="ECO:0000313" key="3">
    <source>
        <dbReference type="EMBL" id="NHF58038.1"/>
    </source>
</evidence>
<dbReference type="Proteomes" id="UP000707206">
    <property type="component" value="Unassembled WGS sequence"/>
</dbReference>
<feature type="transmembrane region" description="Helical" evidence="1">
    <location>
        <begin position="71"/>
        <end position="94"/>
    </location>
</feature>
<evidence type="ECO:0000256" key="1">
    <source>
        <dbReference type="SAM" id="Phobius"/>
    </source>
</evidence>
<reference evidence="3" key="2">
    <citation type="submission" date="2020-03" db="EMBL/GenBank/DDBJ databases">
        <title>Flavobacteriaceae bacterium strain TP-CH-4, a member of the family Flavobacteriaceae isolated from a deep-sea seamount.</title>
        <authorList>
            <person name="Zhang D.-C."/>
        </authorList>
    </citation>
    <scope>NUCLEOTIDE SEQUENCE</scope>
    <source>
        <strain evidence="3">TP-CH-4</strain>
    </source>
</reference>
<protein>
    <submittedName>
        <fullName evidence="3">DUF4231 domain-containing protein</fullName>
    </submittedName>
</protein>
<feature type="domain" description="SMODS and SLOG-associating 2TM effector" evidence="2">
    <location>
        <begin position="28"/>
        <end position="120"/>
    </location>
</feature>